<dbReference type="Proteomes" id="UP000002162">
    <property type="component" value="Chromosome"/>
</dbReference>
<evidence type="ECO:0008006" key="3">
    <source>
        <dbReference type="Google" id="ProtNLM"/>
    </source>
</evidence>
<evidence type="ECO:0000313" key="1">
    <source>
        <dbReference type="EMBL" id="ACA33092.1"/>
    </source>
</evidence>
<dbReference type="KEGG" id="upa:UPA3_0048"/>
<dbReference type="AlphaFoldDB" id="A0A2C9DYQ3"/>
<sequence length="171" mass="19846">MKKNKSNLTPTTNYFDVFNTYKEKKASVDLITYEELMASVLFDNKLGFESEVYLDFVKKFTLAFEKKLDIWFENFIINFNLNLKFSTTIMIPILVTKANSTTDAINFRNDQNPVYNNFLISYNQKIKKLLLQNHPVQILPHLILFKSNLNGSLVLVFSEKIIASIEQKSGN</sequence>
<dbReference type="Pfam" id="PF10896">
    <property type="entry name" value="DUF2714"/>
    <property type="match status" value="1"/>
</dbReference>
<dbReference type="EMBL" id="CP000942">
    <property type="protein sequence ID" value="ACA33092.1"/>
    <property type="molecule type" value="Genomic_DNA"/>
</dbReference>
<gene>
    <name evidence="1" type="ordered locus">UPA3_0048</name>
</gene>
<accession>A0A2C9DYQ3</accession>
<dbReference type="GeneID" id="29672180"/>
<protein>
    <recommendedName>
        <fullName evidence="3">DUF2714 domain-containing protein</fullName>
    </recommendedName>
</protein>
<reference evidence="1 2" key="1">
    <citation type="submission" date="2008-02" db="EMBL/GenBank/DDBJ databases">
        <title>Genome sequence of Ureaplasma parvum serovar 3.</title>
        <authorList>
            <person name="Methe B.A."/>
            <person name="Glass J."/>
            <person name="Waites K."/>
            <person name="Shrivastava S."/>
        </authorList>
    </citation>
    <scope>NUCLEOTIDE SEQUENCE [LARGE SCALE GENOMIC DNA]</scope>
    <source>
        <strain evidence="2">ATCC 27815 / 27 / NCTC 11736</strain>
    </source>
</reference>
<proteinExistence type="predicted"/>
<dbReference type="HOGENOM" id="CLU_119972_0_0_14"/>
<organism evidence="1 2">
    <name type="scientific">Ureaplasma parvum serovar 3 (strain ATCC 27815 / 27 / NCTC 11736)</name>
    <dbReference type="NCBI Taxonomy" id="505682"/>
    <lineage>
        <taxon>Bacteria</taxon>
        <taxon>Bacillati</taxon>
        <taxon>Mycoplasmatota</taxon>
        <taxon>Mycoplasmoidales</taxon>
        <taxon>Mycoplasmoidaceae</taxon>
        <taxon>Ureaplasma</taxon>
    </lineage>
</organism>
<dbReference type="RefSeq" id="WP_006688416.1">
    <property type="nucleotide sequence ID" value="NC_010503.1"/>
</dbReference>
<evidence type="ECO:0000313" key="2">
    <source>
        <dbReference type="Proteomes" id="UP000002162"/>
    </source>
</evidence>
<dbReference type="SMR" id="A0A2C9DYQ3"/>
<dbReference type="InterPro" id="IPR021222">
    <property type="entry name" value="DUF2714"/>
</dbReference>
<name>A0A2C9DYQ3_UREP2</name>